<dbReference type="InterPro" id="IPR013548">
    <property type="entry name" value="Plexin_cytoplasmic_RasGAP_dom"/>
</dbReference>
<name>A0A8M1KTU4_CLUHA</name>
<dbReference type="AlphaFoldDB" id="A0A8M1KTU4"/>
<dbReference type="InterPro" id="IPR031148">
    <property type="entry name" value="Plexin"/>
</dbReference>
<dbReference type="GO" id="GO:0017154">
    <property type="term" value="F:semaphorin receptor activity"/>
    <property type="evidence" value="ECO:0007669"/>
    <property type="project" value="InterPro"/>
</dbReference>
<dbReference type="KEGG" id="char:122133607"/>
<dbReference type="GO" id="GO:0008360">
    <property type="term" value="P:regulation of cell shape"/>
    <property type="evidence" value="ECO:0007669"/>
    <property type="project" value="TreeGrafter"/>
</dbReference>
<dbReference type="RefSeq" id="XP_042566080.1">
    <property type="nucleotide sequence ID" value="XM_042710146.1"/>
</dbReference>
<dbReference type="GO" id="GO:0002116">
    <property type="term" value="C:semaphorin receptor complex"/>
    <property type="evidence" value="ECO:0007669"/>
    <property type="project" value="TreeGrafter"/>
</dbReference>
<proteinExistence type="predicted"/>
<dbReference type="OrthoDB" id="125363at2759"/>
<dbReference type="PANTHER" id="PTHR22625">
    <property type="entry name" value="PLEXIN"/>
    <property type="match status" value="1"/>
</dbReference>
<feature type="domain" description="Plexin cytoplasmic RasGAP" evidence="1">
    <location>
        <begin position="1"/>
        <end position="88"/>
    </location>
</feature>
<dbReference type="GO" id="GO:0007162">
    <property type="term" value="P:negative regulation of cell adhesion"/>
    <property type="evidence" value="ECO:0007669"/>
    <property type="project" value="TreeGrafter"/>
</dbReference>
<reference evidence="3" key="1">
    <citation type="submission" date="2025-08" db="UniProtKB">
        <authorList>
            <consortium name="RefSeq"/>
        </authorList>
    </citation>
    <scope>IDENTIFICATION</scope>
</reference>
<dbReference type="GO" id="GO:0005886">
    <property type="term" value="C:plasma membrane"/>
    <property type="evidence" value="ECO:0007669"/>
    <property type="project" value="TreeGrafter"/>
</dbReference>
<evidence type="ECO:0000313" key="2">
    <source>
        <dbReference type="Proteomes" id="UP000515152"/>
    </source>
</evidence>
<protein>
    <submittedName>
        <fullName evidence="3">Plexin-C1-like</fullName>
    </submittedName>
</protein>
<sequence>MEQLLVSLMEQPSNAQPKLLLRRTESIVEMLLTNWMSVCLYGFLRECVGQPLYLLVCALTEQISKGPVDSVTGKALYTLSEDWLLSQAPDFSPLKLSVLFAVGTEGEVSEPLDVCVLDCDTVEQVKEKILLTFHRKFGFRYTQQLHDIDIGE</sequence>
<gene>
    <name evidence="3" type="primary">LOC122133607</name>
</gene>
<keyword evidence="2" id="KW-1185">Reference proteome</keyword>
<accession>A0A8M1KTU4</accession>
<dbReference type="GO" id="GO:0050772">
    <property type="term" value="P:positive regulation of axonogenesis"/>
    <property type="evidence" value="ECO:0007669"/>
    <property type="project" value="TreeGrafter"/>
</dbReference>
<dbReference type="GO" id="GO:0030334">
    <property type="term" value="P:regulation of cell migration"/>
    <property type="evidence" value="ECO:0007669"/>
    <property type="project" value="TreeGrafter"/>
</dbReference>
<evidence type="ECO:0000259" key="1">
    <source>
        <dbReference type="Pfam" id="PF08337"/>
    </source>
</evidence>
<organism evidence="2 3">
    <name type="scientific">Clupea harengus</name>
    <name type="common">Atlantic herring</name>
    <dbReference type="NCBI Taxonomy" id="7950"/>
    <lineage>
        <taxon>Eukaryota</taxon>
        <taxon>Metazoa</taxon>
        <taxon>Chordata</taxon>
        <taxon>Craniata</taxon>
        <taxon>Vertebrata</taxon>
        <taxon>Euteleostomi</taxon>
        <taxon>Actinopterygii</taxon>
        <taxon>Neopterygii</taxon>
        <taxon>Teleostei</taxon>
        <taxon>Clupei</taxon>
        <taxon>Clupeiformes</taxon>
        <taxon>Clupeoidei</taxon>
        <taxon>Clupeidae</taxon>
        <taxon>Clupea</taxon>
    </lineage>
</organism>
<dbReference type="GeneID" id="122133607"/>
<dbReference type="Pfam" id="PF08337">
    <property type="entry name" value="Plexin_cytopl"/>
    <property type="match status" value="1"/>
</dbReference>
<dbReference type="PANTHER" id="PTHR22625:SF4">
    <property type="entry name" value="PLEXIN-C1"/>
    <property type="match status" value="1"/>
</dbReference>
<dbReference type="Proteomes" id="UP000515152">
    <property type="component" value="Chromosome 16"/>
</dbReference>
<evidence type="ECO:0000313" key="3">
    <source>
        <dbReference type="RefSeq" id="XP_042566080.1"/>
    </source>
</evidence>